<evidence type="ECO:0000313" key="3">
    <source>
        <dbReference type="Proteomes" id="UP000825933"/>
    </source>
</evidence>
<comment type="caution">
    <text evidence="2">The sequence shown here is derived from an EMBL/GenBank/DDBJ whole genome shotgun (WGS) entry which is preliminary data.</text>
</comment>
<dbReference type="Proteomes" id="UP000825933">
    <property type="component" value="Unassembled WGS sequence"/>
</dbReference>
<dbReference type="PANTHER" id="PTHR38591">
    <property type="entry name" value="HYDROLASE"/>
    <property type="match status" value="1"/>
</dbReference>
<dbReference type="InterPro" id="IPR023374">
    <property type="entry name" value="AttH-like_dom_sf"/>
</dbReference>
<name>A0A8T5V1D5_9EURY</name>
<dbReference type="Gene3D" id="2.40.370.10">
    <property type="entry name" value="AttH-like domain"/>
    <property type="match status" value="2"/>
</dbReference>
<evidence type="ECO:0000259" key="1">
    <source>
        <dbReference type="Pfam" id="PF07143"/>
    </source>
</evidence>
<feature type="domain" description="AttH" evidence="1">
    <location>
        <begin position="131"/>
        <end position="315"/>
    </location>
</feature>
<dbReference type="RefSeq" id="WP_223792398.1">
    <property type="nucleotide sequence ID" value="NZ_JAIOUQ010000016.1"/>
</dbReference>
<evidence type="ECO:0000313" key="2">
    <source>
        <dbReference type="EMBL" id="MBZ2166853.1"/>
    </source>
</evidence>
<gene>
    <name evidence="2" type="ORF">K8N75_12485</name>
</gene>
<reference evidence="3" key="1">
    <citation type="journal article" date="2022" name="Microbiol. Resour. Announc.">
        <title>Draft Genome Sequence of a Methanogenic Archaeon from West Spitsbergen Permafrost.</title>
        <authorList>
            <person name="Trubitsyn V."/>
            <person name="Rivkina E."/>
            <person name="Shcherbakova V."/>
        </authorList>
    </citation>
    <scope>NUCLEOTIDE SEQUENCE [LARGE SCALE GENOMIC DNA]</scope>
    <source>
        <strain evidence="3">VT</strain>
    </source>
</reference>
<dbReference type="SUPFAM" id="SSF159245">
    <property type="entry name" value="AttH-like"/>
    <property type="match status" value="1"/>
</dbReference>
<organism evidence="2 3">
    <name type="scientific">Methanobacterium spitsbergense</name>
    <dbReference type="NCBI Taxonomy" id="2874285"/>
    <lineage>
        <taxon>Archaea</taxon>
        <taxon>Methanobacteriati</taxon>
        <taxon>Methanobacteriota</taxon>
        <taxon>Methanomada group</taxon>
        <taxon>Methanobacteria</taxon>
        <taxon>Methanobacteriales</taxon>
        <taxon>Methanobacteriaceae</taxon>
        <taxon>Methanobacterium</taxon>
    </lineage>
</organism>
<dbReference type="InterPro" id="IPR010791">
    <property type="entry name" value="AttH_dom"/>
</dbReference>
<accession>A0A8T5V1D5</accession>
<proteinExistence type="predicted"/>
<protein>
    <submittedName>
        <fullName evidence="2">Carotenoid 1,2-hydratase</fullName>
    </submittedName>
</protein>
<dbReference type="Pfam" id="PF07143">
    <property type="entry name" value="CrtC"/>
    <property type="match status" value="1"/>
</dbReference>
<dbReference type="AlphaFoldDB" id="A0A8T5V1D5"/>
<dbReference type="EMBL" id="JAIOUQ010000016">
    <property type="protein sequence ID" value="MBZ2166853.1"/>
    <property type="molecule type" value="Genomic_DNA"/>
</dbReference>
<keyword evidence="3" id="KW-1185">Reference proteome</keyword>
<sequence>MGDQGLLDKLDEETKDNIAKALWMLEFNNEEISDELFKGFESEKNSNENFGVRMQYLLREKINNPDSFTPNYKNVYETLIKHSSSLSPHQAYAMTFFLGMDSSKGYKAIPGKADFKLPQDDAPQWDYQLGWHFIVGSCMGDNGKEYGVQFMFWQYALLPPEIAKHFGLSDIENQIIELHLAVSEAGGEHYRSKPILIAGTTGLVDFKNNPFDYTFGKNKIRSLSEDRTFPMQIKGWGVDLDPDSPSEIEVDITLTQTKEYLLQGKDGCDPCCGGVGTLYYSVPNLRVDPDKSTLRINEEEIALKSGKFWYDHQWCNGMIPAGNPRVKVLRAANNMNEKAAGGWDWFMAQFKGNRELTMASVHSHDMLQFLNQTGPNPPKIMEAEVSGKYIDENNNSKKIKGQIKITEWIRSVKSQDPDLYPPTNTWYPQKWEFNFGEDIPEEIRNFVMIPIVSGGQSGFFGNGLHYSEGAVYLKDNEGNSLGRGFAESTGYADPILNRLKLAGLPATEEMRDKLEIPQPSTFLKLISTLYILWPSNKSKLKKLLTNCVDAL</sequence>
<dbReference type="PANTHER" id="PTHR38591:SF1">
    <property type="entry name" value="BLL1000 PROTEIN"/>
    <property type="match status" value="1"/>
</dbReference>